<feature type="region of interest" description="Disordered" evidence="1">
    <location>
        <begin position="1312"/>
        <end position="1349"/>
    </location>
</feature>
<feature type="region of interest" description="Disordered" evidence="1">
    <location>
        <begin position="745"/>
        <end position="777"/>
    </location>
</feature>
<accession>A0A481YNQ4</accession>
<dbReference type="PANTHER" id="PTHR24637">
    <property type="entry name" value="COLLAGEN"/>
    <property type="match status" value="1"/>
</dbReference>
<proteinExistence type="predicted"/>
<reference evidence="2" key="1">
    <citation type="journal article" date="2019" name="MBio">
        <title>Virus Genomes from Deep Sea Sediments Expand the Ocean Megavirome and Support Independent Origins of Viral Gigantism.</title>
        <authorList>
            <person name="Backstrom D."/>
            <person name="Yutin N."/>
            <person name="Jorgensen S.L."/>
            <person name="Dharamshi J."/>
            <person name="Homa F."/>
            <person name="Zaremba-Niedwiedzka K."/>
            <person name="Spang A."/>
            <person name="Wolf Y.I."/>
            <person name="Koonin E.V."/>
            <person name="Ettema T.J."/>
        </authorList>
    </citation>
    <scope>NUCLEOTIDE SEQUENCE</scope>
</reference>
<gene>
    <name evidence="2" type="ORF">LCDPAC02_00900</name>
</gene>
<dbReference type="Pfam" id="PF01391">
    <property type="entry name" value="Collagen"/>
    <property type="match status" value="3"/>
</dbReference>
<name>A0A481YNQ4_9VIRU</name>
<protein>
    <submittedName>
        <fullName evidence="2">Collagen triple helix repeat protein</fullName>
    </submittedName>
</protein>
<keyword evidence="2" id="KW-0176">Collagen</keyword>
<feature type="region of interest" description="Disordered" evidence="1">
    <location>
        <begin position="2100"/>
        <end position="2153"/>
    </location>
</feature>
<feature type="region of interest" description="Disordered" evidence="1">
    <location>
        <begin position="1890"/>
        <end position="1917"/>
    </location>
</feature>
<dbReference type="PANTHER" id="PTHR24637:SF328">
    <property type="entry name" value="NEMATODE CUTICLE COLLAGEN N-TERMINAL DOMAIN-CONTAINING PROTEIN"/>
    <property type="match status" value="1"/>
</dbReference>
<feature type="compositionally biased region" description="Acidic residues" evidence="1">
    <location>
        <begin position="2115"/>
        <end position="2133"/>
    </location>
</feature>
<evidence type="ECO:0000313" key="2">
    <source>
        <dbReference type="EMBL" id="QBK84891.1"/>
    </source>
</evidence>
<sequence length="2293" mass="261436">MHRKNYSNCDCRKCKNSIQIKIKGIPGKCCICLDYKNKENELYYGRPFLIDKSPQEFKEEEAIVEIISFSNIDIKDNVYESFPPNTIKLFCFKIPEDDKLDIESFLNCIKQIEFISCIRGTREKYEHNVDFWNESLQIWKNISNNLLSGLAEDESILKENDIRDYINKNNEIYVRTIDDKNILIEYDYVKLCLRCCKDGDDLKCCICTDYIDEENKLYDGPHDLPPSEFISNNDTNEITDLTKIDMKNNIYQEIRFSALYCFDFSNKDLRCVKQLEFLVCIRIENPDSIFVDIWNENLQQWESISKNLVEAGVVSSLTIFKDFAIDDYLNSDGILYIRSLPASEFTLEYDYVRLCLKCCKDGEPGEQGPPGRPGPPGEDGEPGKCCECLDYTNSNNKLYKGILNSSPNLFINNKNTDEITHLFDIEEKDNKYEFITDPIVLFCFDLTELLEKEFLECIKQLEFLSCLRSPKQIYFIDIWNENLQQWEIISEDFLDDNNDIKVISIFKDFDILDYLIGNILYLRSRARGHKAYNFVKLCLRCCKDGDSNGTGEPGEPGKNGEPGKCCKCTDYNNKDNLTFGSIEISDIDTTPTVYIFTAEPSLNSTNLETIDTNILQYPGFTNENTTSLFCFNLLNETESFLKCIKQIDLRVVNSYTGLRISTLLFHLRVWNQTNLQWEDITNYEILRFSFIDETSSYCLDNFEEYLLDGNLYIMGYMLGVQNEEIVINYDYIELCLKCCKDGEQGPPGEDGEPGRPGRPGPPGEPGEQGPPGEQGEPGKCCKCTTFENINNEFWFDRLSNTNTTSPPDTYKDTQLQGLELEKIFVKDTIRTTIIQNNEFNIRVLLCFDMKDQTRNFIKCIKQVELFMCLCGNRESGSEGILNSNIWNEESNSWINIDISQLKDCEGGSQKLKIKYCIPDETDLTLYIQNGFVYFLLYIDGLFGRDNLQFEFVKICLKTCKDGKNSKCCICTDFTNKLHSYYETDISVVDEPPDIIISNANQLTSDPICKKDNILQHISGEVILFCFDLFNINELKCIKQLEFKSCIEIGNQNGYQDYNVEIWNQTLQQWEIISEDFLSGINTVISIFKFSDIEDYILNNNLYLKIINSEELDYDYVELCLKCCKDGEPGKCCECTDYNDKDNLTFGSDLISDIDTTPTDYISTAAPALDSINLETIDNTNVQYLGLPNENATSLFCFDLSNETENFLKCIKQIDLRVVNTYITGVIFTPLLFHLRVWNQTSLQWEDIINYEILFNNFIDKTSSYCLDNFEEYLLDGNLYIMGFMLGIQGAIINIAYDYIELCLKCCKDGKQGPPGEKGRPGEPGLPGEDGEPGRPGRPGRPGDKGDPGPPGKCCFCTTFENENNEIWVSEDLKTDSDPDTYKDLQIIDLQSLVDKDGVKLSISPTGRNRLRILYCFDVTDLTRDFLECIKQVELINCLCLTNGYNLTMNVNIWNESQAEWEHINVVELKSCKNGVETVESKFCVPHNTNLTLYVKQGFLYFLLHLNIDIKTFVTLDFVKMCLTNCKHEDYSGCCKCTDFKDKDNLTYSSAIITDIDITPTVYIDEAAPALDSTNLELIDTNIVQYPGDTSENTTSLFCFDLSNENCIKQIDLRVVNRYSSTGISNSLLFHLRVWNQTNLQWEDIINYEILRNNFTDKTSSYCLDNFEEYLLDGNLYIMGYMLEEDNDVTIFYDFIELCFKCCKDGEPGKCCKCTDYNDKDNLTFGSNLISNIDTGPTDYIITAGPDFDSTNLETIDTVIVQYLGPLGENTTSLFCFNLSNETENFLKCVKQIDLRVVNSHFSQFSPLLFHLRVWNQTNLQWEDIINYEILDGSFTDKTSSYCLDNFEEYLLDDNLYIMGYMLGIQDEAIFIFYDYIELCLKCCKDGLPGEQGPPGEDGQPGEPGPPGEQGPPGEDGKCCECTDYNDKDNLTFGSIEISDIDTEPTVYIDEATPSLNSTNLELIDNNDVQYPGDAGEDTTSLFCFDLSNETESFLKCIKQIDLRVVNTYIGLIIPIPLLFHLRVWNQTNLQWEDIINYEITDGNFTDKTSSYCLDNFEEYLLDDNLYIMGYMLGVQDRLIFINYDYIELCLKCCKDGLPGEQGPPGEDGEQGPPGEDGEDGEQGPPGEDGEDGEQGPPGEDGQGKGSLSFNWSTNSNDGMITSDNWGVDFPENNEQCYHIYDLGAVECTVNVLMRVKDGGPDDSVLFIIDEISPSNINTSTSTVMPLTFVSSSGVGAANSGNFIEIVSDDNNPLNIYLTFTLTPTFANSVWKWRVFDDVHDGFLTLLSVSINES</sequence>
<feature type="compositionally biased region" description="Low complexity" evidence="1">
    <location>
        <begin position="765"/>
        <end position="777"/>
    </location>
</feature>
<dbReference type="Gene3D" id="1.20.5.320">
    <property type="entry name" value="6-Phosphogluconate Dehydrogenase, domain 3"/>
    <property type="match status" value="2"/>
</dbReference>
<dbReference type="InterPro" id="IPR008160">
    <property type="entry name" value="Collagen"/>
</dbReference>
<organism evidence="2">
    <name type="scientific">Pithovirus LCDPAC02</name>
    <dbReference type="NCBI Taxonomy" id="2506601"/>
    <lineage>
        <taxon>Viruses</taxon>
        <taxon>Pithoviruses</taxon>
    </lineage>
</organism>
<evidence type="ECO:0000256" key="1">
    <source>
        <dbReference type="SAM" id="MobiDB-lite"/>
    </source>
</evidence>
<dbReference type="EMBL" id="MK500299">
    <property type="protein sequence ID" value="QBK84891.1"/>
    <property type="molecule type" value="Genomic_DNA"/>
</dbReference>